<dbReference type="InterPro" id="IPR036388">
    <property type="entry name" value="WH-like_DNA-bd_sf"/>
</dbReference>
<evidence type="ECO:0000313" key="2">
    <source>
        <dbReference type="Proteomes" id="UP000664658"/>
    </source>
</evidence>
<dbReference type="AlphaFoldDB" id="A0A8I2B5T1"/>
<name>A0A8I2B5T1_PLESH</name>
<gene>
    <name evidence="1" type="ORF">J2R62_13885</name>
</gene>
<dbReference type="EMBL" id="JAFNAA010000017">
    <property type="protein sequence ID" value="MBO1109285.1"/>
    <property type="molecule type" value="Genomic_DNA"/>
</dbReference>
<evidence type="ECO:0000313" key="1">
    <source>
        <dbReference type="EMBL" id="MBO1109285.1"/>
    </source>
</evidence>
<dbReference type="Proteomes" id="UP000664658">
    <property type="component" value="Unassembled WGS sequence"/>
</dbReference>
<sequence>MEIQHDRHDRLAVRLSVIISRLLAGESLTLANLAEEFGVSIRTLQRDFQQRLIHLDIEYSQGRYRLNQYKDRDPVPNSFTFVRNTGLVGILPEKSRQLIRWLSAPSSSSPCLISHASISLASTQSTCFLQLVEAIQANRIVSLLISGSIIEGTSPHRLIFHDKHWFLVSSRAKRLQVFRIEEIDSVTLLNTTFRRKPELDALTANQHFIAALPHFRFISDIIHTLKE</sequence>
<organism evidence="1 2">
    <name type="scientific">Plesiomonas shigelloides</name>
    <name type="common">Aeromonas shigelloides</name>
    <dbReference type="NCBI Taxonomy" id="703"/>
    <lineage>
        <taxon>Bacteria</taxon>
        <taxon>Pseudomonadati</taxon>
        <taxon>Pseudomonadota</taxon>
        <taxon>Gammaproteobacteria</taxon>
        <taxon>Enterobacterales</taxon>
        <taxon>Enterobacteriaceae</taxon>
        <taxon>Plesiomonas</taxon>
    </lineage>
</organism>
<accession>A0A8I2B5T1</accession>
<proteinExistence type="predicted"/>
<reference evidence="1" key="1">
    <citation type="submission" date="2021-03" db="EMBL/GenBank/DDBJ databases">
        <title>Plesiomonas shigelloides zfcc0051, isolated from zebrafish feces.</title>
        <authorList>
            <person name="Vanderhoek Z."/>
            <person name="Gaulke C."/>
        </authorList>
    </citation>
    <scope>NUCLEOTIDE SEQUENCE</scope>
    <source>
        <strain evidence="1">Zfcc0051</strain>
    </source>
</reference>
<dbReference type="RefSeq" id="WP_207542476.1">
    <property type="nucleotide sequence ID" value="NZ_JAFNAA010000017.1"/>
</dbReference>
<protein>
    <submittedName>
        <fullName evidence="1">WYL domain-containing protein</fullName>
    </submittedName>
</protein>
<dbReference type="Gene3D" id="1.10.10.10">
    <property type="entry name" value="Winged helix-like DNA-binding domain superfamily/Winged helix DNA-binding domain"/>
    <property type="match status" value="1"/>
</dbReference>
<comment type="caution">
    <text evidence="1">The sequence shown here is derived from an EMBL/GenBank/DDBJ whole genome shotgun (WGS) entry which is preliminary data.</text>
</comment>
<dbReference type="PROSITE" id="PS52050">
    <property type="entry name" value="WYL"/>
    <property type="match status" value="1"/>
</dbReference>